<name>A0A1H9X7S9_9PSEU</name>
<keyword evidence="1" id="KW-0732">Signal</keyword>
<organism evidence="2 3">
    <name type="scientific">Lentzea albida</name>
    <dbReference type="NCBI Taxonomy" id="65499"/>
    <lineage>
        <taxon>Bacteria</taxon>
        <taxon>Bacillati</taxon>
        <taxon>Actinomycetota</taxon>
        <taxon>Actinomycetes</taxon>
        <taxon>Pseudonocardiales</taxon>
        <taxon>Pseudonocardiaceae</taxon>
        <taxon>Lentzea</taxon>
    </lineage>
</organism>
<proteinExistence type="predicted"/>
<feature type="signal peptide" evidence="1">
    <location>
        <begin position="1"/>
        <end position="24"/>
    </location>
</feature>
<accession>A0A1H9X7S9</accession>
<dbReference type="AlphaFoldDB" id="A0A1H9X7S9"/>
<evidence type="ECO:0000313" key="2">
    <source>
        <dbReference type="EMBL" id="SES41927.1"/>
    </source>
</evidence>
<keyword evidence="3" id="KW-1185">Reference proteome</keyword>
<dbReference type="Proteomes" id="UP000199503">
    <property type="component" value="Unassembled WGS sequence"/>
</dbReference>
<dbReference type="RefSeq" id="WP_089927199.1">
    <property type="nucleotide sequence ID" value="NZ_FOFV01000029.1"/>
</dbReference>
<dbReference type="OrthoDB" id="3697420at2"/>
<evidence type="ECO:0000256" key="1">
    <source>
        <dbReference type="SAM" id="SignalP"/>
    </source>
</evidence>
<evidence type="ECO:0008006" key="4">
    <source>
        <dbReference type="Google" id="ProtNLM"/>
    </source>
</evidence>
<sequence length="161" mass="17258">MIKALLCTAVAAVVACAGGSAANAAEGEPAPIDIRMSVDGSQGVAHVFEGRTYWVSRTAFDFTVLLTDVGDEDEQGVTVFLSVPDELDVQSWGDGWTCEDTEGGIDCHHPDLVVPGEAWPELYSRADPNQQYIVDSIDVYATTGDYEASHEGVHYKNDTST</sequence>
<dbReference type="EMBL" id="FOFV01000029">
    <property type="protein sequence ID" value="SES41927.1"/>
    <property type="molecule type" value="Genomic_DNA"/>
</dbReference>
<reference evidence="3" key="1">
    <citation type="submission" date="2016-10" db="EMBL/GenBank/DDBJ databases">
        <authorList>
            <person name="Varghese N."/>
            <person name="Submissions S."/>
        </authorList>
    </citation>
    <scope>NUCLEOTIDE SEQUENCE [LARGE SCALE GENOMIC DNA]</scope>
    <source>
        <strain evidence="3">DSM 44437</strain>
    </source>
</reference>
<evidence type="ECO:0000313" key="3">
    <source>
        <dbReference type="Proteomes" id="UP000199503"/>
    </source>
</evidence>
<feature type="chain" id="PRO_5011497786" description="PLAT/LH2 domain-containing protein" evidence="1">
    <location>
        <begin position="25"/>
        <end position="161"/>
    </location>
</feature>
<dbReference type="STRING" id="65499.SAMN04488000_1297"/>
<gene>
    <name evidence="2" type="ORF">SAMN04488000_1297</name>
</gene>
<protein>
    <recommendedName>
        <fullName evidence="4">PLAT/LH2 domain-containing protein</fullName>
    </recommendedName>
</protein>
<dbReference type="PROSITE" id="PS51257">
    <property type="entry name" value="PROKAR_LIPOPROTEIN"/>
    <property type="match status" value="1"/>
</dbReference>